<name>A0A1H0ASV1_9SPHI</name>
<sequence>MEGTSTDVKKNKDGTYTVVGGQADNSRAIYAVDKDGKRTSEIVGVSKTPNSFLDEKGNAVVGAVLDPKSNEGQAFVDKLQKDDPWLLTYMVNATNGEKYDVKDKGIDERKSDQNELQHRYRGSKDKNGEWGSARDYGNFGAGMVAGRKGLSWDAARVGFDTFQGIKSKGLFGPFGNPRIVSEREAPVSVDAEWLGFQYGKYKLKK</sequence>
<proteinExistence type="predicted"/>
<dbReference type="EMBL" id="FNGY01000007">
    <property type="protein sequence ID" value="SDN36608.1"/>
    <property type="molecule type" value="Genomic_DNA"/>
</dbReference>
<evidence type="ECO:0000313" key="2">
    <source>
        <dbReference type="Proteomes" id="UP000183200"/>
    </source>
</evidence>
<protein>
    <submittedName>
        <fullName evidence="1">Uncharacterized protein</fullName>
    </submittedName>
</protein>
<dbReference type="Proteomes" id="UP000183200">
    <property type="component" value="Unassembled WGS sequence"/>
</dbReference>
<dbReference type="RefSeq" id="WP_216857833.1">
    <property type="nucleotide sequence ID" value="NZ_JABMKU010000006.1"/>
</dbReference>
<accession>A0A1H0ASV1</accession>
<organism evidence="1 2">
    <name type="scientific">Pedobacter steynii</name>
    <dbReference type="NCBI Taxonomy" id="430522"/>
    <lineage>
        <taxon>Bacteria</taxon>
        <taxon>Pseudomonadati</taxon>
        <taxon>Bacteroidota</taxon>
        <taxon>Sphingobacteriia</taxon>
        <taxon>Sphingobacteriales</taxon>
        <taxon>Sphingobacteriaceae</taxon>
        <taxon>Pedobacter</taxon>
    </lineage>
</organism>
<reference evidence="2" key="1">
    <citation type="submission" date="2016-10" db="EMBL/GenBank/DDBJ databases">
        <authorList>
            <person name="Varghese N."/>
            <person name="Submissions S."/>
        </authorList>
    </citation>
    <scope>NUCLEOTIDE SEQUENCE [LARGE SCALE GENOMIC DNA]</scope>
    <source>
        <strain evidence="2">DSM 19110</strain>
    </source>
</reference>
<gene>
    <name evidence="1" type="ORF">SAMN05421820_107193</name>
</gene>
<evidence type="ECO:0000313" key="1">
    <source>
        <dbReference type="EMBL" id="SDN36608.1"/>
    </source>
</evidence>
<keyword evidence="2" id="KW-1185">Reference proteome</keyword>
<dbReference type="AlphaFoldDB" id="A0A1H0ASV1"/>